<sequence length="112" mass="12405">MVHDSKIALRRGNTLVRSELEQRRSTLVILGRTESVTVHACKFALRRGMTLVRSELEQRRSPLVILGHTASVQVHACKFALRRGIVVDRSERGGVARLQAGPDSGRRSGGQH</sequence>
<reference evidence="2" key="1">
    <citation type="journal article" date="2015" name="PLoS Genet.">
        <title>Genome Sequence and Transcriptome Analyses of Chrysochromulina tobin: Metabolic Tools for Enhanced Algal Fitness in the Prominent Order Prymnesiales (Haptophyceae).</title>
        <authorList>
            <person name="Hovde B.T."/>
            <person name="Deodato C.R."/>
            <person name="Hunsperger H.M."/>
            <person name="Ryken S.A."/>
            <person name="Yost W."/>
            <person name="Jha R.K."/>
            <person name="Patterson J."/>
            <person name="Monnat R.J. Jr."/>
            <person name="Barlow S.B."/>
            <person name="Starkenburg S.R."/>
            <person name="Cattolico R.A."/>
        </authorList>
    </citation>
    <scope>NUCLEOTIDE SEQUENCE</scope>
    <source>
        <strain evidence="2">CCMP291</strain>
    </source>
</reference>
<accession>A0A0M0J852</accession>
<protein>
    <submittedName>
        <fullName evidence="1">Uncharacterized protein</fullName>
    </submittedName>
</protein>
<gene>
    <name evidence="1" type="ORF">Ctob_000588</name>
</gene>
<dbReference type="EMBL" id="JWZX01003263">
    <property type="protein sequence ID" value="KOO22655.1"/>
    <property type="molecule type" value="Genomic_DNA"/>
</dbReference>
<name>A0A0M0J852_9EUKA</name>
<proteinExistence type="predicted"/>
<evidence type="ECO:0000313" key="2">
    <source>
        <dbReference type="Proteomes" id="UP000037460"/>
    </source>
</evidence>
<dbReference type="AlphaFoldDB" id="A0A0M0J852"/>
<organism evidence="1 2">
    <name type="scientific">Chrysochromulina tobinii</name>
    <dbReference type="NCBI Taxonomy" id="1460289"/>
    <lineage>
        <taxon>Eukaryota</taxon>
        <taxon>Haptista</taxon>
        <taxon>Haptophyta</taxon>
        <taxon>Prymnesiophyceae</taxon>
        <taxon>Prymnesiales</taxon>
        <taxon>Chrysochromulinaceae</taxon>
        <taxon>Chrysochromulina</taxon>
    </lineage>
</organism>
<evidence type="ECO:0000313" key="1">
    <source>
        <dbReference type="EMBL" id="KOO22655.1"/>
    </source>
</evidence>
<comment type="caution">
    <text evidence="1">The sequence shown here is derived from an EMBL/GenBank/DDBJ whole genome shotgun (WGS) entry which is preliminary data.</text>
</comment>
<keyword evidence="2" id="KW-1185">Reference proteome</keyword>
<dbReference type="Proteomes" id="UP000037460">
    <property type="component" value="Unassembled WGS sequence"/>
</dbReference>